<organism evidence="1 2">
    <name type="scientific">Onchocerca volvulus</name>
    <dbReference type="NCBI Taxonomy" id="6282"/>
    <lineage>
        <taxon>Eukaryota</taxon>
        <taxon>Metazoa</taxon>
        <taxon>Ecdysozoa</taxon>
        <taxon>Nematoda</taxon>
        <taxon>Chromadorea</taxon>
        <taxon>Rhabditida</taxon>
        <taxon>Spirurina</taxon>
        <taxon>Spiruromorpha</taxon>
        <taxon>Filarioidea</taxon>
        <taxon>Onchocercidae</taxon>
        <taxon>Onchocerca</taxon>
    </lineage>
</organism>
<dbReference type="AlphaFoldDB" id="A0A8R1XQA0"/>
<dbReference type="Proteomes" id="UP000024404">
    <property type="component" value="Unassembled WGS sequence"/>
</dbReference>
<reference evidence="2" key="1">
    <citation type="submission" date="2013-10" db="EMBL/GenBank/DDBJ databases">
        <title>Genome sequencing of Onchocerca volvulus.</title>
        <authorList>
            <person name="Cotton J."/>
            <person name="Tsai J."/>
            <person name="Stanley E."/>
            <person name="Tracey A."/>
            <person name="Holroyd N."/>
            <person name="Lustigman S."/>
            <person name="Berriman M."/>
        </authorList>
    </citation>
    <scope>NUCLEOTIDE SEQUENCE</scope>
</reference>
<dbReference type="EMBL" id="CMVM020000367">
    <property type="status" value="NOT_ANNOTATED_CDS"/>
    <property type="molecule type" value="Genomic_DNA"/>
</dbReference>
<evidence type="ECO:0000313" key="1">
    <source>
        <dbReference type="EnsemblMetazoa" id="OVOC11457.1"/>
    </source>
</evidence>
<accession>A0A8R1XQA0</accession>
<reference evidence="1" key="2">
    <citation type="submission" date="2022-06" db="UniProtKB">
        <authorList>
            <consortium name="EnsemblMetazoa"/>
        </authorList>
    </citation>
    <scope>IDENTIFICATION</scope>
</reference>
<proteinExistence type="predicted"/>
<protein>
    <submittedName>
        <fullName evidence="1">Uncharacterized protein</fullName>
    </submittedName>
</protein>
<evidence type="ECO:0000313" key="2">
    <source>
        <dbReference type="Proteomes" id="UP000024404"/>
    </source>
</evidence>
<name>A0A8R1XQA0_ONCVO</name>
<keyword evidence="2" id="KW-1185">Reference proteome</keyword>
<sequence>MTSEPDELEQCFIQQKPVGDGLITCIKFSTESLPAQKVLDSVMEMVKCVEEHFMEGGDNFERFFGKYAYKPKCTHNPNAWNSSKMYKAIGSRKDFQKIVDG</sequence>
<dbReference type="EnsemblMetazoa" id="OVOC11457.1">
    <property type="protein sequence ID" value="OVOC11457.1"/>
    <property type="gene ID" value="WBGene00248266"/>
</dbReference>